<name>A0AAQ3QQ65_9LILI</name>
<dbReference type="EMBL" id="CP136898">
    <property type="protein sequence ID" value="WOL19529.1"/>
    <property type="molecule type" value="Genomic_DNA"/>
</dbReference>
<protein>
    <submittedName>
        <fullName evidence="1">Uncharacterized protein</fullName>
    </submittedName>
</protein>
<dbReference type="Proteomes" id="UP001327560">
    <property type="component" value="Chromosome 9"/>
</dbReference>
<evidence type="ECO:0000313" key="1">
    <source>
        <dbReference type="EMBL" id="WOL19529.1"/>
    </source>
</evidence>
<organism evidence="1 2">
    <name type="scientific">Canna indica</name>
    <name type="common">Indian-shot</name>
    <dbReference type="NCBI Taxonomy" id="4628"/>
    <lineage>
        <taxon>Eukaryota</taxon>
        <taxon>Viridiplantae</taxon>
        <taxon>Streptophyta</taxon>
        <taxon>Embryophyta</taxon>
        <taxon>Tracheophyta</taxon>
        <taxon>Spermatophyta</taxon>
        <taxon>Magnoliopsida</taxon>
        <taxon>Liliopsida</taxon>
        <taxon>Zingiberales</taxon>
        <taxon>Cannaceae</taxon>
        <taxon>Canna</taxon>
    </lineage>
</organism>
<keyword evidence="2" id="KW-1185">Reference proteome</keyword>
<proteinExistence type="predicted"/>
<dbReference type="AlphaFoldDB" id="A0AAQ3QQ65"/>
<gene>
    <name evidence="1" type="ORF">Cni_G28327</name>
</gene>
<evidence type="ECO:0000313" key="2">
    <source>
        <dbReference type="Proteomes" id="UP001327560"/>
    </source>
</evidence>
<sequence length="100" mass="11947">MVEIEQFNLFVFLHHLKSFSNLHICSNVCVAFEWTAWLKSIILSLFVRSTLVVTSRMLESLVAPMFVWVGMSPSRSWWMDLFYFPWLGIWRLFKIPTERT</sequence>
<reference evidence="1 2" key="1">
    <citation type="submission" date="2023-10" db="EMBL/GenBank/DDBJ databases">
        <title>Chromosome-scale genome assembly provides insights into flower coloration mechanisms of Canna indica.</title>
        <authorList>
            <person name="Li C."/>
        </authorList>
    </citation>
    <scope>NUCLEOTIDE SEQUENCE [LARGE SCALE GENOMIC DNA]</scope>
    <source>
        <tissue evidence="1">Flower</tissue>
    </source>
</reference>
<accession>A0AAQ3QQ65</accession>